<feature type="compositionally biased region" description="Polar residues" evidence="1">
    <location>
        <begin position="437"/>
        <end position="447"/>
    </location>
</feature>
<dbReference type="AlphaFoldDB" id="A0A8K0KZ92"/>
<protein>
    <recommendedName>
        <fullName evidence="2">Sld7 C-terminal domain-containing protein</fullName>
    </recommendedName>
</protein>
<dbReference type="EMBL" id="JAESVG020000007">
    <property type="protein sequence ID" value="KAG8626152.1"/>
    <property type="molecule type" value="Genomic_DNA"/>
</dbReference>
<proteinExistence type="predicted"/>
<feature type="region of interest" description="Disordered" evidence="1">
    <location>
        <begin position="245"/>
        <end position="292"/>
    </location>
</feature>
<dbReference type="InterPro" id="IPR041260">
    <property type="entry name" value="Sld7_C"/>
</dbReference>
<dbReference type="OrthoDB" id="4205424at2759"/>
<comment type="caution">
    <text evidence="3">The sequence shown here is derived from an EMBL/GenBank/DDBJ whole genome shotgun (WGS) entry which is preliminary data.</text>
</comment>
<keyword evidence="4" id="KW-1185">Reference proteome</keyword>
<accession>A0A8K0KZ92</accession>
<evidence type="ECO:0000313" key="3">
    <source>
        <dbReference type="EMBL" id="KAG8626152.1"/>
    </source>
</evidence>
<evidence type="ECO:0000256" key="1">
    <source>
        <dbReference type="SAM" id="MobiDB-lite"/>
    </source>
</evidence>
<dbReference type="Pfam" id="PF18596">
    <property type="entry name" value="Sld7_C"/>
    <property type="match status" value="1"/>
</dbReference>
<organism evidence="3 4">
    <name type="scientific">Elsinoe batatas</name>
    <dbReference type="NCBI Taxonomy" id="2601811"/>
    <lineage>
        <taxon>Eukaryota</taxon>
        <taxon>Fungi</taxon>
        <taxon>Dikarya</taxon>
        <taxon>Ascomycota</taxon>
        <taxon>Pezizomycotina</taxon>
        <taxon>Dothideomycetes</taxon>
        <taxon>Dothideomycetidae</taxon>
        <taxon>Myriangiales</taxon>
        <taxon>Elsinoaceae</taxon>
        <taxon>Elsinoe</taxon>
    </lineage>
</organism>
<gene>
    <name evidence="3" type="ORF">KVT40_006553</name>
</gene>
<evidence type="ECO:0000259" key="2">
    <source>
        <dbReference type="Pfam" id="PF18596"/>
    </source>
</evidence>
<name>A0A8K0KZ92_9PEZI</name>
<feature type="region of interest" description="Disordered" evidence="1">
    <location>
        <begin position="433"/>
        <end position="477"/>
    </location>
</feature>
<reference evidence="3" key="1">
    <citation type="submission" date="2021-07" db="EMBL/GenBank/DDBJ databases">
        <title>Elsinoe batatas strain:CRI-CJ2 Genome sequencing and assembly.</title>
        <authorList>
            <person name="Huang L."/>
        </authorList>
    </citation>
    <scope>NUCLEOTIDE SEQUENCE</scope>
    <source>
        <strain evidence="3">CRI-CJ2</strain>
    </source>
</reference>
<feature type="domain" description="Sld7 C-terminal" evidence="2">
    <location>
        <begin position="292"/>
        <end position="376"/>
    </location>
</feature>
<sequence length="477" mass="51396">MKPWIGDIAVSGSNSIKDVRFAQPSDGAKTLAHNATLTLLSLVEIARVPVHIICSPPTDVTTSSETTAAWFSQLLCNGPNKTTEPWWTNAALQSDAGILARIDGTKGDKPGQINSTEILFFACRSSRANDLPSPPRSRESRTANEEGPISIKAVLLSSDLLNVDVSAIQLTPPPSPKSTDPFIEGAFILNPDAPVTSNKRKSLSDTFDEASKRRRLAKKGIKLGDRTDLVQSQAASIIPVTSIHRPSTSNVQDKRPLSRAASLQISKSRSQSPAPRPITSHADTKPPSNPIEQRNKDLISRLILAGMRLHGLSQAKSKTISRTDEEKQADEEFKLIYHNTLKAISFAFRASIGLTELRPHTALVQEKVETMLALFCSDPLSQPGFGLEDVTPSGRMPFKTPTMQQGGPAGFPFPASVEKVVESSPAQQITARGLNISVPTVGTSSERTGQRDGEGEVTGKAPIQPAVQSRRKRAPGF</sequence>
<dbReference type="Proteomes" id="UP000809789">
    <property type="component" value="Unassembled WGS sequence"/>
</dbReference>
<evidence type="ECO:0000313" key="4">
    <source>
        <dbReference type="Proteomes" id="UP000809789"/>
    </source>
</evidence>
<feature type="compositionally biased region" description="Polar residues" evidence="1">
    <location>
        <begin position="261"/>
        <end position="273"/>
    </location>
</feature>